<comment type="caution">
    <text evidence="2">The sequence shown here is derived from an EMBL/GenBank/DDBJ whole genome shotgun (WGS) entry which is preliminary data.</text>
</comment>
<dbReference type="EMBL" id="JAHQIW010006679">
    <property type="protein sequence ID" value="KAJ1369778.1"/>
    <property type="molecule type" value="Genomic_DNA"/>
</dbReference>
<evidence type="ECO:0000313" key="3">
    <source>
        <dbReference type="Proteomes" id="UP001196413"/>
    </source>
</evidence>
<proteinExistence type="predicted"/>
<gene>
    <name evidence="2" type="ORF">KIN20_031338</name>
</gene>
<evidence type="ECO:0008006" key="4">
    <source>
        <dbReference type="Google" id="ProtNLM"/>
    </source>
</evidence>
<feature type="region of interest" description="Disordered" evidence="1">
    <location>
        <begin position="92"/>
        <end position="111"/>
    </location>
</feature>
<dbReference type="AlphaFoldDB" id="A0AAD5R503"/>
<organism evidence="2 3">
    <name type="scientific">Parelaphostrongylus tenuis</name>
    <name type="common">Meningeal worm</name>
    <dbReference type="NCBI Taxonomy" id="148309"/>
    <lineage>
        <taxon>Eukaryota</taxon>
        <taxon>Metazoa</taxon>
        <taxon>Ecdysozoa</taxon>
        <taxon>Nematoda</taxon>
        <taxon>Chromadorea</taxon>
        <taxon>Rhabditida</taxon>
        <taxon>Rhabditina</taxon>
        <taxon>Rhabditomorpha</taxon>
        <taxon>Strongyloidea</taxon>
        <taxon>Metastrongylidae</taxon>
        <taxon>Parelaphostrongylus</taxon>
    </lineage>
</organism>
<protein>
    <recommendedName>
        <fullName evidence="4">PB1 domain-containing protein</fullName>
    </recommendedName>
</protein>
<accession>A0AAD5R503</accession>
<sequence length="272" mass="31473">MTEANSESKTVQFKLHRESTQRFNVDYKEKDDLYRTFLRKIDELSTPPQAVYFVDSNGDGIFINNADTLFGIVKDSPKQRVTVHVEDDCSYSSSDSAEHIHGPSELKRKVRDHHRSGSKIRDCSCLRNYFWHWYFSWARFWRFQGFYPKFSHDFCPYYDRPLSFGFFGPRRFSVDPRFAESHESMSVFEHYFDPPHPFSSFKPAKCSGAGVGHHDQRHNFDFIYDQASPFNPPKPLCFPLGPHSGYGPFCGMGRGRGGLQRGGMRGGLSRGF</sequence>
<evidence type="ECO:0000313" key="2">
    <source>
        <dbReference type="EMBL" id="KAJ1369778.1"/>
    </source>
</evidence>
<reference evidence="2" key="1">
    <citation type="submission" date="2021-06" db="EMBL/GenBank/DDBJ databases">
        <title>Parelaphostrongylus tenuis whole genome reference sequence.</title>
        <authorList>
            <person name="Garwood T.J."/>
            <person name="Larsen P.A."/>
            <person name="Fountain-Jones N.M."/>
            <person name="Garbe J.R."/>
            <person name="Macchietto M.G."/>
            <person name="Kania S.A."/>
            <person name="Gerhold R.W."/>
            <person name="Richards J.E."/>
            <person name="Wolf T.M."/>
        </authorList>
    </citation>
    <scope>NUCLEOTIDE SEQUENCE</scope>
    <source>
        <strain evidence="2">MNPRO001-30</strain>
        <tissue evidence="2">Meninges</tissue>
    </source>
</reference>
<dbReference type="InterPro" id="IPR035127">
    <property type="entry name" value="SL4P"/>
</dbReference>
<dbReference type="Proteomes" id="UP001196413">
    <property type="component" value="Unassembled WGS sequence"/>
</dbReference>
<evidence type="ECO:0000256" key="1">
    <source>
        <dbReference type="SAM" id="MobiDB-lite"/>
    </source>
</evidence>
<keyword evidence="3" id="KW-1185">Reference proteome</keyword>
<feature type="compositionally biased region" description="Basic and acidic residues" evidence="1">
    <location>
        <begin position="96"/>
        <end position="107"/>
    </location>
</feature>
<name>A0AAD5R503_PARTN</name>
<dbReference type="Pfam" id="PF17618">
    <property type="entry name" value="SL4P"/>
    <property type="match status" value="1"/>
</dbReference>